<reference evidence="14 15" key="1">
    <citation type="journal article" date="2016" name="Nat. Commun.">
        <title>Thousands of microbial genomes shed light on interconnected biogeochemical processes in an aquifer system.</title>
        <authorList>
            <person name="Anantharaman K."/>
            <person name="Brown C.T."/>
            <person name="Hug L.A."/>
            <person name="Sharon I."/>
            <person name="Castelle C.J."/>
            <person name="Probst A.J."/>
            <person name="Thomas B.C."/>
            <person name="Singh A."/>
            <person name="Wilkins M.J."/>
            <person name="Karaoz U."/>
            <person name="Brodie E.L."/>
            <person name="Williams K.H."/>
            <person name="Hubbard S.S."/>
            <person name="Banfield J.F."/>
        </authorList>
    </citation>
    <scope>NUCLEOTIDE SEQUENCE [LARGE SCALE GENOMIC DNA]</scope>
</reference>
<dbReference type="NCBIfam" id="TIGR00472">
    <property type="entry name" value="pheT_bact"/>
    <property type="match status" value="1"/>
</dbReference>
<dbReference type="HAMAP" id="MF_00283">
    <property type="entry name" value="Phe_tRNA_synth_beta1"/>
    <property type="match status" value="1"/>
</dbReference>
<dbReference type="InterPro" id="IPR005121">
    <property type="entry name" value="Fdx_antiC-bd"/>
</dbReference>
<dbReference type="Pfam" id="PF17759">
    <property type="entry name" value="tRNA_synthFbeta"/>
    <property type="match status" value="1"/>
</dbReference>
<dbReference type="Pfam" id="PF03484">
    <property type="entry name" value="B5"/>
    <property type="match status" value="1"/>
</dbReference>
<keyword evidence="3 11" id="KW-0436">Ligase</keyword>
<evidence type="ECO:0000313" key="14">
    <source>
        <dbReference type="EMBL" id="OGG06327.1"/>
    </source>
</evidence>
<evidence type="ECO:0000256" key="4">
    <source>
        <dbReference type="ARBA" id="ARBA00022723"/>
    </source>
</evidence>
<dbReference type="PROSITE" id="PS51483">
    <property type="entry name" value="B5"/>
    <property type="match status" value="1"/>
</dbReference>
<dbReference type="InterPro" id="IPR036690">
    <property type="entry name" value="Fdx_antiC-bd_sf"/>
</dbReference>
<keyword evidence="8 11" id="KW-0648">Protein biosynthesis</keyword>
<dbReference type="GO" id="GO:0009328">
    <property type="term" value="C:phenylalanine-tRNA ligase complex"/>
    <property type="evidence" value="ECO:0007669"/>
    <property type="project" value="TreeGrafter"/>
</dbReference>
<gene>
    <name evidence="11" type="primary">pheT</name>
    <name evidence="14" type="ORF">A2872_01195</name>
</gene>
<evidence type="ECO:0000256" key="10">
    <source>
        <dbReference type="ARBA" id="ARBA00049255"/>
    </source>
</evidence>
<dbReference type="InterPro" id="IPR045060">
    <property type="entry name" value="Phe-tRNA-ligase_IIc_bsu"/>
</dbReference>
<dbReference type="InterPro" id="IPR004532">
    <property type="entry name" value="Phe-tRNA-ligase_IIc_bsu_bact"/>
</dbReference>
<keyword evidence="6 11" id="KW-0067">ATP-binding</keyword>
<evidence type="ECO:0000256" key="6">
    <source>
        <dbReference type="ARBA" id="ARBA00022840"/>
    </source>
</evidence>
<proteinExistence type="inferred from homology"/>
<dbReference type="SUPFAM" id="SSF46955">
    <property type="entry name" value="Putative DNA-binding domain"/>
    <property type="match status" value="2"/>
</dbReference>
<dbReference type="InterPro" id="IPR005147">
    <property type="entry name" value="tRNA_synthase_B5-dom"/>
</dbReference>
<comment type="subunit">
    <text evidence="2 11">Tetramer of two alpha and two beta subunits.</text>
</comment>
<dbReference type="PANTHER" id="PTHR10947">
    <property type="entry name" value="PHENYLALANYL-TRNA SYNTHETASE BETA CHAIN AND LEUCINE-RICH REPEAT-CONTAINING PROTEIN 47"/>
    <property type="match status" value="1"/>
</dbReference>
<name>A0A1F5Z2B7_9BACT</name>
<feature type="domain" description="B5" evidence="13">
    <location>
        <begin position="287"/>
        <end position="359"/>
    </location>
</feature>
<dbReference type="Pfam" id="PF03483">
    <property type="entry name" value="B3_4"/>
    <property type="match status" value="1"/>
</dbReference>
<sequence>MLIPLSWLKEYVDIKIPASALAAKLSAAGLTVEKWEEREGDTVLDSEITPNRPDWMSVYGTAREAAAILGLKLNEPKIKLGLKKINHPLPITIKPNYEIVPRITSVVISNITVKPSPEWLQKRIKQIGLRPINNLVDITNYVLWLYGGLLHVFDYDKIRGKNMSVELSKGGEAFRSLDGIDYILPQGAIIIKDVGRVIDLLPLKGGENTASYFDTKNVLLHSVIVDPIITRRTSQALGLRSDSSAIAERGLDPNVTLKALTHAMSLIVELAGGVVASEIIDHKEKTFEPWKVTVSHEKIERVLGIKVDKIRVKTIFESLGFGVKGEYTVTVPTFRSDIHLEEDLIEEVGRIIGYDNIPKTLPATPVPIEKVAYSRDFDFEYEVKQELKGAGYSEIYSYSLVSKKQILDMGYDPEKCFKILNPISLDFEYLRPQLFGNLLDAYKLNQPQFSNFKIYELGKRYLDGEEYWLWGAQSGETFLECKGVVEKILLNFGVNFKLRPATTADNHYWFHPGRTLQIEDEKGKYMGVVGEVNPSFLTKWGIKGRATMWALNYDMFVKLTGREKLYQSIPKFPPIIEDITLTLPKMTLVGEVMEKIKSVSKLISHVELISVHEQNYSFRITYLDRNNNLTDKEIEPLRRKIAQIKG</sequence>
<comment type="similarity">
    <text evidence="1 11">Belongs to the phenylalanyl-tRNA synthetase beta subunit family. Type 1 subfamily.</text>
</comment>
<comment type="subcellular location">
    <subcellularLocation>
        <location evidence="11">Cytoplasm</location>
    </subcellularLocation>
</comment>
<evidence type="ECO:0000256" key="5">
    <source>
        <dbReference type="ARBA" id="ARBA00022741"/>
    </source>
</evidence>
<evidence type="ECO:0000259" key="13">
    <source>
        <dbReference type="PROSITE" id="PS51483"/>
    </source>
</evidence>
<dbReference type="FunFam" id="3.30.56.10:FF:000001">
    <property type="entry name" value="Phenylalanine--tRNA ligase beta subunit"/>
    <property type="match status" value="1"/>
</dbReference>
<keyword evidence="11" id="KW-0963">Cytoplasm</keyword>
<comment type="caution">
    <text evidence="14">The sequence shown here is derived from an EMBL/GenBank/DDBJ whole genome shotgun (WGS) entry which is preliminary data.</text>
</comment>
<dbReference type="SUPFAM" id="SSF54991">
    <property type="entry name" value="Anticodon-binding domain of PheRS"/>
    <property type="match status" value="1"/>
</dbReference>
<dbReference type="PANTHER" id="PTHR10947:SF0">
    <property type="entry name" value="PHENYLALANINE--TRNA LIGASE BETA SUBUNIT"/>
    <property type="match status" value="1"/>
</dbReference>
<dbReference type="SUPFAM" id="SSF56037">
    <property type="entry name" value="PheT/TilS domain"/>
    <property type="match status" value="1"/>
</dbReference>
<dbReference type="EC" id="6.1.1.20" evidence="11"/>
<dbReference type="Gene3D" id="3.30.56.10">
    <property type="match status" value="2"/>
</dbReference>
<dbReference type="PROSITE" id="PS51447">
    <property type="entry name" value="FDX_ACB"/>
    <property type="match status" value="1"/>
</dbReference>
<evidence type="ECO:0000313" key="15">
    <source>
        <dbReference type="Proteomes" id="UP000178681"/>
    </source>
</evidence>
<dbReference type="STRING" id="1798377.A2872_01195"/>
<evidence type="ECO:0000256" key="11">
    <source>
        <dbReference type="HAMAP-Rule" id="MF_00283"/>
    </source>
</evidence>
<keyword evidence="5 11" id="KW-0547">Nucleotide-binding</keyword>
<accession>A0A1F5Z2B7</accession>
<dbReference type="GO" id="GO:0000287">
    <property type="term" value="F:magnesium ion binding"/>
    <property type="evidence" value="ECO:0007669"/>
    <property type="project" value="UniProtKB-UniRule"/>
</dbReference>
<dbReference type="SMART" id="SM00873">
    <property type="entry name" value="B3_4"/>
    <property type="match status" value="1"/>
</dbReference>
<feature type="binding site" evidence="11">
    <location>
        <position position="337"/>
    </location>
    <ligand>
        <name>Mg(2+)</name>
        <dbReference type="ChEBI" id="CHEBI:18420"/>
        <note>shared with alpha subunit</note>
    </ligand>
</feature>
<dbReference type="Gene3D" id="3.30.70.380">
    <property type="entry name" value="Ferrodoxin-fold anticodon-binding domain"/>
    <property type="match status" value="1"/>
</dbReference>
<comment type="catalytic activity">
    <reaction evidence="10 11">
        <text>tRNA(Phe) + L-phenylalanine + ATP = L-phenylalanyl-tRNA(Phe) + AMP + diphosphate + H(+)</text>
        <dbReference type="Rhea" id="RHEA:19413"/>
        <dbReference type="Rhea" id="RHEA-COMP:9668"/>
        <dbReference type="Rhea" id="RHEA-COMP:9699"/>
        <dbReference type="ChEBI" id="CHEBI:15378"/>
        <dbReference type="ChEBI" id="CHEBI:30616"/>
        <dbReference type="ChEBI" id="CHEBI:33019"/>
        <dbReference type="ChEBI" id="CHEBI:58095"/>
        <dbReference type="ChEBI" id="CHEBI:78442"/>
        <dbReference type="ChEBI" id="CHEBI:78531"/>
        <dbReference type="ChEBI" id="CHEBI:456215"/>
        <dbReference type="EC" id="6.1.1.20"/>
    </reaction>
</comment>
<dbReference type="Proteomes" id="UP000178681">
    <property type="component" value="Unassembled WGS sequence"/>
</dbReference>
<dbReference type="SUPFAM" id="SSF55681">
    <property type="entry name" value="Class II aaRS and biotin synthetases"/>
    <property type="match status" value="1"/>
</dbReference>
<dbReference type="InterPro" id="IPR005146">
    <property type="entry name" value="B3/B4_tRNA-bd"/>
</dbReference>
<evidence type="ECO:0000256" key="3">
    <source>
        <dbReference type="ARBA" id="ARBA00022598"/>
    </source>
</evidence>
<evidence type="ECO:0000256" key="8">
    <source>
        <dbReference type="ARBA" id="ARBA00022917"/>
    </source>
</evidence>
<keyword evidence="9 11" id="KW-0030">Aminoacyl-tRNA synthetase</keyword>
<dbReference type="InterPro" id="IPR041616">
    <property type="entry name" value="PheRS_beta_core"/>
</dbReference>
<feature type="domain" description="FDX-ACB" evidence="12">
    <location>
        <begin position="570"/>
        <end position="646"/>
    </location>
</feature>
<protein>
    <recommendedName>
        <fullName evidence="11">Phenylalanine--tRNA ligase beta subunit</fullName>
        <ecNumber evidence="11">6.1.1.20</ecNumber>
    </recommendedName>
    <alternativeName>
        <fullName evidence="11">Phenylalanyl-tRNA synthetase beta subunit</fullName>
        <shortName evidence="11">PheRS</shortName>
    </alternativeName>
</protein>
<dbReference type="Gene3D" id="3.30.930.10">
    <property type="entry name" value="Bira Bifunctional Protein, Domain 2"/>
    <property type="match status" value="1"/>
</dbReference>
<keyword evidence="7 11" id="KW-0460">Magnesium</keyword>
<dbReference type="SMART" id="SM00874">
    <property type="entry name" value="B5"/>
    <property type="match status" value="1"/>
</dbReference>
<keyword evidence="4 11" id="KW-0479">Metal-binding</keyword>
<feature type="binding site" evidence="11">
    <location>
        <position position="346"/>
    </location>
    <ligand>
        <name>Mg(2+)</name>
        <dbReference type="ChEBI" id="CHEBI:18420"/>
        <note>shared with alpha subunit</note>
    </ligand>
</feature>
<dbReference type="GO" id="GO:0006432">
    <property type="term" value="P:phenylalanyl-tRNA aminoacylation"/>
    <property type="evidence" value="ECO:0007669"/>
    <property type="project" value="UniProtKB-UniRule"/>
</dbReference>
<dbReference type="InterPro" id="IPR045864">
    <property type="entry name" value="aa-tRNA-synth_II/BPL/LPL"/>
</dbReference>
<dbReference type="GO" id="GO:0003723">
    <property type="term" value="F:RNA binding"/>
    <property type="evidence" value="ECO:0007669"/>
    <property type="project" value="InterPro"/>
</dbReference>
<comment type="cofactor">
    <cofactor evidence="11">
        <name>Mg(2+)</name>
        <dbReference type="ChEBI" id="CHEBI:18420"/>
    </cofactor>
    <text evidence="11">Binds 2 magnesium ions per tetramer.</text>
</comment>
<organism evidence="14 15">
    <name type="scientific">Candidatus Gottesmanbacteria bacterium RIFCSPHIGHO2_01_FULL_42_12</name>
    <dbReference type="NCBI Taxonomy" id="1798377"/>
    <lineage>
        <taxon>Bacteria</taxon>
        <taxon>Candidatus Gottesmaniibacteriota</taxon>
    </lineage>
</organism>
<dbReference type="EMBL" id="MFJG01000023">
    <property type="protein sequence ID" value="OGG06327.1"/>
    <property type="molecule type" value="Genomic_DNA"/>
</dbReference>
<feature type="binding site" evidence="11">
    <location>
        <position position="347"/>
    </location>
    <ligand>
        <name>Mg(2+)</name>
        <dbReference type="ChEBI" id="CHEBI:18420"/>
        <note>shared with alpha subunit</note>
    </ligand>
</feature>
<dbReference type="Gene3D" id="3.50.40.10">
    <property type="entry name" value="Phenylalanyl-trna Synthetase, Chain B, domain 3"/>
    <property type="match status" value="1"/>
</dbReference>
<evidence type="ECO:0000259" key="12">
    <source>
        <dbReference type="PROSITE" id="PS51447"/>
    </source>
</evidence>
<dbReference type="AlphaFoldDB" id="A0A1F5Z2B7"/>
<evidence type="ECO:0000256" key="2">
    <source>
        <dbReference type="ARBA" id="ARBA00011209"/>
    </source>
</evidence>
<evidence type="ECO:0000256" key="9">
    <source>
        <dbReference type="ARBA" id="ARBA00023146"/>
    </source>
</evidence>
<feature type="binding site" evidence="11">
    <location>
        <position position="343"/>
    </location>
    <ligand>
        <name>Mg(2+)</name>
        <dbReference type="ChEBI" id="CHEBI:18420"/>
        <note>shared with alpha subunit</note>
    </ligand>
</feature>
<dbReference type="InterPro" id="IPR009061">
    <property type="entry name" value="DNA-bd_dom_put_sf"/>
</dbReference>
<evidence type="ECO:0000256" key="7">
    <source>
        <dbReference type="ARBA" id="ARBA00022842"/>
    </source>
</evidence>
<dbReference type="SMART" id="SM00896">
    <property type="entry name" value="FDX-ACB"/>
    <property type="match status" value="1"/>
</dbReference>
<dbReference type="InterPro" id="IPR020825">
    <property type="entry name" value="Phe-tRNA_synthase-like_B3/B4"/>
</dbReference>
<dbReference type="GO" id="GO:0005524">
    <property type="term" value="F:ATP binding"/>
    <property type="evidence" value="ECO:0007669"/>
    <property type="project" value="UniProtKB-UniRule"/>
</dbReference>
<evidence type="ECO:0000256" key="1">
    <source>
        <dbReference type="ARBA" id="ARBA00008653"/>
    </source>
</evidence>
<dbReference type="GO" id="GO:0004826">
    <property type="term" value="F:phenylalanine-tRNA ligase activity"/>
    <property type="evidence" value="ECO:0007669"/>
    <property type="project" value="UniProtKB-UniRule"/>
</dbReference>